<dbReference type="AlphaFoldDB" id="A0A0A9F2B9"/>
<organism evidence="1">
    <name type="scientific">Arundo donax</name>
    <name type="common">Giant reed</name>
    <name type="synonym">Donax arundinaceus</name>
    <dbReference type="NCBI Taxonomy" id="35708"/>
    <lineage>
        <taxon>Eukaryota</taxon>
        <taxon>Viridiplantae</taxon>
        <taxon>Streptophyta</taxon>
        <taxon>Embryophyta</taxon>
        <taxon>Tracheophyta</taxon>
        <taxon>Spermatophyta</taxon>
        <taxon>Magnoliopsida</taxon>
        <taxon>Liliopsida</taxon>
        <taxon>Poales</taxon>
        <taxon>Poaceae</taxon>
        <taxon>PACMAD clade</taxon>
        <taxon>Arundinoideae</taxon>
        <taxon>Arundineae</taxon>
        <taxon>Arundo</taxon>
    </lineage>
</organism>
<dbReference type="EMBL" id="GBRH01191419">
    <property type="protein sequence ID" value="JAE06477.1"/>
    <property type="molecule type" value="Transcribed_RNA"/>
</dbReference>
<name>A0A0A9F2B9_ARUDO</name>
<evidence type="ECO:0000313" key="1">
    <source>
        <dbReference type="EMBL" id="JAE06477.1"/>
    </source>
</evidence>
<reference evidence="1" key="2">
    <citation type="journal article" date="2015" name="Data Brief">
        <title>Shoot transcriptome of the giant reed, Arundo donax.</title>
        <authorList>
            <person name="Barrero R.A."/>
            <person name="Guerrero F.D."/>
            <person name="Moolhuijzen P."/>
            <person name="Goolsby J.A."/>
            <person name="Tidwell J."/>
            <person name="Bellgard S.E."/>
            <person name="Bellgard M.I."/>
        </authorList>
    </citation>
    <scope>NUCLEOTIDE SEQUENCE</scope>
    <source>
        <tissue evidence="1">Shoot tissue taken approximately 20 cm above the soil surface</tissue>
    </source>
</reference>
<proteinExistence type="predicted"/>
<accession>A0A0A9F2B9</accession>
<protein>
    <submittedName>
        <fullName evidence="1">Uncharacterized protein</fullName>
    </submittedName>
</protein>
<reference evidence="1" key="1">
    <citation type="submission" date="2014-09" db="EMBL/GenBank/DDBJ databases">
        <authorList>
            <person name="Magalhaes I.L.F."/>
            <person name="Oliveira U."/>
            <person name="Santos F.R."/>
            <person name="Vidigal T.H.D.A."/>
            <person name="Brescovit A.D."/>
            <person name="Santos A.J."/>
        </authorList>
    </citation>
    <scope>NUCLEOTIDE SEQUENCE</scope>
    <source>
        <tissue evidence="1">Shoot tissue taken approximately 20 cm above the soil surface</tissue>
    </source>
</reference>
<sequence length="41" mass="5110">MYYLILSDLLHHFFSFFKHKTLLHLYVVYLYYRNLPSVRSA</sequence>